<comment type="similarity">
    <text evidence="1 12">Belongs to the thymidylate kinase family.</text>
</comment>
<evidence type="ECO:0000256" key="1">
    <source>
        <dbReference type="ARBA" id="ARBA00009776"/>
    </source>
</evidence>
<sequence length="212" mass="23017">MFITFEGIEGCGKSTQITLLADALQQAGQRVLLTREPGGCPIANQIRSVLLDAANTALVPMAELMLYAAARAQHLAEVIRPTLSDGAIVLCDRFSDATRAYQSFGRGLDRQTIETLNDLACNGISPDLTLLLDCPVEVGLGRARQRIESTSGPREERFELESLAFHQRVRDGYLQLAAEEPDRFVTVDATGQPDQVARAISDALLPRLVVPA</sequence>
<dbReference type="CDD" id="cd01672">
    <property type="entry name" value="TMPK"/>
    <property type="match status" value="1"/>
</dbReference>
<organism evidence="14 15">
    <name type="scientific">Trichlorobacter thiogenes</name>
    <dbReference type="NCBI Taxonomy" id="115783"/>
    <lineage>
        <taxon>Bacteria</taxon>
        <taxon>Pseudomonadati</taxon>
        <taxon>Thermodesulfobacteriota</taxon>
        <taxon>Desulfuromonadia</taxon>
        <taxon>Geobacterales</taxon>
        <taxon>Geobacteraceae</taxon>
        <taxon>Trichlorobacter</taxon>
    </lineage>
</organism>
<dbReference type="RefSeq" id="WP_078790708.1">
    <property type="nucleotide sequence ID" value="NZ_FUWR01000014.1"/>
</dbReference>
<dbReference type="OrthoDB" id="9774907at2"/>
<comment type="catalytic activity">
    <reaction evidence="10 12">
        <text>dTMP + ATP = dTDP + ADP</text>
        <dbReference type="Rhea" id="RHEA:13517"/>
        <dbReference type="ChEBI" id="CHEBI:30616"/>
        <dbReference type="ChEBI" id="CHEBI:58369"/>
        <dbReference type="ChEBI" id="CHEBI:63528"/>
        <dbReference type="ChEBI" id="CHEBI:456216"/>
        <dbReference type="EC" id="2.7.4.9"/>
    </reaction>
</comment>
<dbReference type="Pfam" id="PF02223">
    <property type="entry name" value="Thymidylate_kin"/>
    <property type="match status" value="1"/>
</dbReference>
<evidence type="ECO:0000313" key="15">
    <source>
        <dbReference type="Proteomes" id="UP000190102"/>
    </source>
</evidence>
<dbReference type="FunFam" id="3.40.50.300:FF:000225">
    <property type="entry name" value="Thymidylate kinase"/>
    <property type="match status" value="1"/>
</dbReference>
<proteinExistence type="inferred from homology"/>
<dbReference type="GO" id="GO:0005829">
    <property type="term" value="C:cytosol"/>
    <property type="evidence" value="ECO:0007669"/>
    <property type="project" value="TreeGrafter"/>
</dbReference>
<evidence type="ECO:0000256" key="2">
    <source>
        <dbReference type="ARBA" id="ARBA00012980"/>
    </source>
</evidence>
<evidence type="ECO:0000256" key="12">
    <source>
        <dbReference type="HAMAP-Rule" id="MF_00165"/>
    </source>
</evidence>
<dbReference type="GO" id="GO:0006235">
    <property type="term" value="P:dTTP biosynthetic process"/>
    <property type="evidence" value="ECO:0007669"/>
    <property type="project" value="UniProtKB-UniRule"/>
</dbReference>
<dbReference type="GO" id="GO:0005524">
    <property type="term" value="F:ATP binding"/>
    <property type="evidence" value="ECO:0007669"/>
    <property type="project" value="UniProtKB-UniRule"/>
</dbReference>
<keyword evidence="8 12" id="KW-0067">ATP-binding</keyword>
<dbReference type="EC" id="2.7.4.9" evidence="2 12"/>
<dbReference type="InterPro" id="IPR039430">
    <property type="entry name" value="Thymidylate_kin-like_dom"/>
</dbReference>
<evidence type="ECO:0000259" key="13">
    <source>
        <dbReference type="Pfam" id="PF02223"/>
    </source>
</evidence>
<keyword evidence="6 12" id="KW-0547">Nucleotide-binding</keyword>
<keyword evidence="5 12" id="KW-0545">Nucleotide biosynthesis</keyword>
<dbReference type="HAMAP" id="MF_00165">
    <property type="entry name" value="Thymidylate_kinase"/>
    <property type="match status" value="1"/>
</dbReference>
<protein>
    <recommendedName>
        <fullName evidence="3 12">Thymidylate kinase</fullName>
        <ecNumber evidence="2 12">2.7.4.9</ecNumber>
    </recommendedName>
    <alternativeName>
        <fullName evidence="9 12">dTMP kinase</fullName>
    </alternativeName>
</protein>
<feature type="binding site" evidence="12">
    <location>
        <begin position="7"/>
        <end position="14"/>
    </location>
    <ligand>
        <name>ATP</name>
        <dbReference type="ChEBI" id="CHEBI:30616"/>
    </ligand>
</feature>
<dbReference type="NCBIfam" id="TIGR00041">
    <property type="entry name" value="DTMP_kinase"/>
    <property type="match status" value="1"/>
</dbReference>
<dbReference type="SUPFAM" id="SSF52540">
    <property type="entry name" value="P-loop containing nucleoside triphosphate hydrolases"/>
    <property type="match status" value="1"/>
</dbReference>
<evidence type="ECO:0000313" key="14">
    <source>
        <dbReference type="EMBL" id="SKA04640.1"/>
    </source>
</evidence>
<keyword evidence="4 12" id="KW-0808">Transferase</keyword>
<keyword evidence="15" id="KW-1185">Reference proteome</keyword>
<evidence type="ECO:0000256" key="7">
    <source>
        <dbReference type="ARBA" id="ARBA00022777"/>
    </source>
</evidence>
<dbReference type="GO" id="GO:0004798">
    <property type="term" value="F:dTMP kinase activity"/>
    <property type="evidence" value="ECO:0007669"/>
    <property type="project" value="UniProtKB-UniRule"/>
</dbReference>
<accession>A0A1T4QLH8</accession>
<dbReference type="Gene3D" id="3.40.50.300">
    <property type="entry name" value="P-loop containing nucleotide triphosphate hydrolases"/>
    <property type="match status" value="1"/>
</dbReference>
<evidence type="ECO:0000256" key="10">
    <source>
        <dbReference type="ARBA" id="ARBA00048743"/>
    </source>
</evidence>
<name>A0A1T4QLH8_9BACT</name>
<dbReference type="GO" id="GO:0006227">
    <property type="term" value="P:dUDP biosynthetic process"/>
    <property type="evidence" value="ECO:0007669"/>
    <property type="project" value="TreeGrafter"/>
</dbReference>
<dbReference type="GO" id="GO:0006233">
    <property type="term" value="P:dTDP biosynthetic process"/>
    <property type="evidence" value="ECO:0007669"/>
    <property type="project" value="InterPro"/>
</dbReference>
<dbReference type="PANTHER" id="PTHR10344:SF4">
    <property type="entry name" value="UMP-CMP KINASE 2, MITOCHONDRIAL"/>
    <property type="match status" value="1"/>
</dbReference>
<evidence type="ECO:0000256" key="3">
    <source>
        <dbReference type="ARBA" id="ARBA00017144"/>
    </source>
</evidence>
<reference evidence="15" key="1">
    <citation type="submission" date="2017-02" db="EMBL/GenBank/DDBJ databases">
        <authorList>
            <person name="Varghese N."/>
            <person name="Submissions S."/>
        </authorList>
    </citation>
    <scope>NUCLEOTIDE SEQUENCE [LARGE SCALE GENOMIC DNA]</scope>
    <source>
        <strain evidence="15">ATCC BAA-34</strain>
    </source>
</reference>
<dbReference type="STRING" id="115783.SAMN02745119_02446"/>
<dbReference type="PANTHER" id="PTHR10344">
    <property type="entry name" value="THYMIDYLATE KINASE"/>
    <property type="match status" value="1"/>
</dbReference>
<evidence type="ECO:0000256" key="4">
    <source>
        <dbReference type="ARBA" id="ARBA00022679"/>
    </source>
</evidence>
<comment type="function">
    <text evidence="11 12">Phosphorylation of dTMP to form dTDP in both de novo and salvage pathways of dTTP synthesis.</text>
</comment>
<evidence type="ECO:0000256" key="6">
    <source>
        <dbReference type="ARBA" id="ARBA00022741"/>
    </source>
</evidence>
<evidence type="ECO:0000256" key="9">
    <source>
        <dbReference type="ARBA" id="ARBA00029962"/>
    </source>
</evidence>
<feature type="domain" description="Thymidylate kinase-like" evidence="13">
    <location>
        <begin position="5"/>
        <end position="200"/>
    </location>
</feature>
<keyword evidence="7 12" id="KW-0418">Kinase</keyword>
<dbReference type="InterPro" id="IPR027417">
    <property type="entry name" value="P-loop_NTPase"/>
</dbReference>
<dbReference type="InterPro" id="IPR018094">
    <property type="entry name" value="Thymidylate_kinase"/>
</dbReference>
<dbReference type="EMBL" id="FUWR01000014">
    <property type="protein sequence ID" value="SKA04640.1"/>
    <property type="molecule type" value="Genomic_DNA"/>
</dbReference>
<evidence type="ECO:0000256" key="5">
    <source>
        <dbReference type="ARBA" id="ARBA00022727"/>
    </source>
</evidence>
<gene>
    <name evidence="12" type="primary">tmk</name>
    <name evidence="14" type="ORF">SAMN02745119_02446</name>
</gene>
<evidence type="ECO:0000256" key="11">
    <source>
        <dbReference type="ARBA" id="ARBA00057735"/>
    </source>
</evidence>
<evidence type="ECO:0000256" key="8">
    <source>
        <dbReference type="ARBA" id="ARBA00022840"/>
    </source>
</evidence>
<dbReference type="AlphaFoldDB" id="A0A1T4QLH8"/>
<dbReference type="Proteomes" id="UP000190102">
    <property type="component" value="Unassembled WGS sequence"/>
</dbReference>